<evidence type="ECO:0000256" key="4">
    <source>
        <dbReference type="ARBA" id="ARBA00023128"/>
    </source>
</evidence>
<evidence type="ECO:0000256" key="1">
    <source>
        <dbReference type="ARBA" id="ARBA00004173"/>
    </source>
</evidence>
<evidence type="ECO:0000256" key="2">
    <source>
        <dbReference type="ARBA" id="ARBA00009116"/>
    </source>
</evidence>
<evidence type="ECO:0000313" key="7">
    <source>
        <dbReference type="Proteomes" id="UP000799423"/>
    </source>
</evidence>
<gene>
    <name evidence="6" type="ORF">T440DRAFT_461016</name>
</gene>
<evidence type="ECO:0000256" key="3">
    <source>
        <dbReference type="ARBA" id="ARBA00022946"/>
    </source>
</evidence>
<name>A0A6A7ASH0_9PLEO</name>
<comment type="subcellular location">
    <subcellularLocation>
        <location evidence="1">Mitochondrion</location>
    </subcellularLocation>
</comment>
<feature type="compositionally biased region" description="Pro residues" evidence="5">
    <location>
        <begin position="118"/>
        <end position="143"/>
    </location>
</feature>
<keyword evidence="7" id="KW-1185">Reference proteome</keyword>
<dbReference type="OrthoDB" id="16535at2759"/>
<dbReference type="GO" id="GO:0033615">
    <property type="term" value="P:mitochondrial proton-transporting ATP synthase complex assembly"/>
    <property type="evidence" value="ECO:0007669"/>
    <property type="project" value="TreeGrafter"/>
</dbReference>
<dbReference type="AlphaFoldDB" id="A0A6A7ASH0"/>
<organism evidence="6 7">
    <name type="scientific">Plenodomus tracheiphilus IPT5</name>
    <dbReference type="NCBI Taxonomy" id="1408161"/>
    <lineage>
        <taxon>Eukaryota</taxon>
        <taxon>Fungi</taxon>
        <taxon>Dikarya</taxon>
        <taxon>Ascomycota</taxon>
        <taxon>Pezizomycotina</taxon>
        <taxon>Dothideomycetes</taxon>
        <taxon>Pleosporomycetidae</taxon>
        <taxon>Pleosporales</taxon>
        <taxon>Pleosporineae</taxon>
        <taxon>Leptosphaeriaceae</taxon>
        <taxon>Plenodomus</taxon>
    </lineage>
</organism>
<dbReference type="PANTHER" id="PTHR13126">
    <property type="entry name" value="CHAPERONE ATP11"/>
    <property type="match status" value="1"/>
</dbReference>
<feature type="region of interest" description="Disordered" evidence="5">
    <location>
        <begin position="83"/>
        <end position="148"/>
    </location>
</feature>
<proteinExistence type="inferred from homology"/>
<dbReference type="Pfam" id="PF06644">
    <property type="entry name" value="ATP11"/>
    <property type="match status" value="1"/>
</dbReference>
<dbReference type="GO" id="GO:0005739">
    <property type="term" value="C:mitochondrion"/>
    <property type="evidence" value="ECO:0007669"/>
    <property type="project" value="UniProtKB-SubCell"/>
</dbReference>
<evidence type="ECO:0000313" key="6">
    <source>
        <dbReference type="EMBL" id="KAF2845098.1"/>
    </source>
</evidence>
<protein>
    <submittedName>
        <fullName evidence="6">F1F0 ATP synthase assembly protein-like protein Atp11</fullName>
    </submittedName>
</protein>
<sequence>MAFRLPTLRHTLRQPSLSPRLPQRRWAQVQDVRFLATHDTEARILAKYKAKLEEKAKAQGLKDLEQLKEQYKDKIEELRKQAIVPGATGLLTPPPTPTSSPTPSTSPPPTNPSHKPTPKSPWPSPPPPPPPQQPNTTPAPPPGIKTLSSYLDLPKIQPLPEKEIQALWRLRHASNPQSIHFSLPAQTFSSLLRTAKQHPSFVLPVPREIPREDAADGAVVGAGGGGHGEMQQAAELHYLQFTHPHVDTTTLMFTTLAEFKLRGEFASPHTTITFHQELAASHGLVLGQGLVIEGRGVSVDDARWLVMCMQKFYVQSEGNKERGELLSMFTRGDSAFTVETLIDEAEKIL</sequence>
<dbReference type="EMBL" id="MU006354">
    <property type="protein sequence ID" value="KAF2845098.1"/>
    <property type="molecule type" value="Genomic_DNA"/>
</dbReference>
<accession>A0A6A7ASH0</accession>
<feature type="compositionally biased region" description="Pro residues" evidence="5">
    <location>
        <begin position="92"/>
        <end position="111"/>
    </location>
</feature>
<keyword evidence="3" id="KW-0809">Transit peptide</keyword>
<evidence type="ECO:0000256" key="5">
    <source>
        <dbReference type="SAM" id="MobiDB-lite"/>
    </source>
</evidence>
<dbReference type="InterPro" id="IPR010591">
    <property type="entry name" value="ATP11"/>
</dbReference>
<comment type="similarity">
    <text evidence="2">Belongs to the ATP11 family.</text>
</comment>
<reference evidence="6" key="1">
    <citation type="submission" date="2020-01" db="EMBL/GenBank/DDBJ databases">
        <authorList>
            <consortium name="DOE Joint Genome Institute"/>
            <person name="Haridas S."/>
            <person name="Albert R."/>
            <person name="Binder M."/>
            <person name="Bloem J."/>
            <person name="Labutti K."/>
            <person name="Salamov A."/>
            <person name="Andreopoulos B."/>
            <person name="Baker S.E."/>
            <person name="Barry K."/>
            <person name="Bills G."/>
            <person name="Bluhm B.H."/>
            <person name="Cannon C."/>
            <person name="Castanera R."/>
            <person name="Culley D.E."/>
            <person name="Daum C."/>
            <person name="Ezra D."/>
            <person name="Gonzalez J.B."/>
            <person name="Henrissat B."/>
            <person name="Kuo A."/>
            <person name="Liang C."/>
            <person name="Lipzen A."/>
            <person name="Lutzoni F."/>
            <person name="Magnuson J."/>
            <person name="Mondo S."/>
            <person name="Nolan M."/>
            <person name="Ohm R."/>
            <person name="Pangilinan J."/>
            <person name="Park H.-J."/>
            <person name="Ramirez L."/>
            <person name="Alfaro M."/>
            <person name="Sun H."/>
            <person name="Tritt A."/>
            <person name="Yoshinaga Y."/>
            <person name="Zwiers L.-H."/>
            <person name="Turgeon B.G."/>
            <person name="Goodwin S.B."/>
            <person name="Spatafora J.W."/>
            <person name="Crous P.W."/>
            <person name="Grigoriev I.V."/>
        </authorList>
    </citation>
    <scope>NUCLEOTIDE SEQUENCE</scope>
    <source>
        <strain evidence="6">IPT5</strain>
    </source>
</reference>
<dbReference type="Proteomes" id="UP000799423">
    <property type="component" value="Unassembled WGS sequence"/>
</dbReference>
<dbReference type="PANTHER" id="PTHR13126:SF0">
    <property type="entry name" value="ATP SYNTHASE MITOCHONDRIAL F1 COMPLEX ASSEMBLY FACTOR 1"/>
    <property type="match status" value="1"/>
</dbReference>
<keyword evidence="4" id="KW-0496">Mitochondrion</keyword>